<evidence type="ECO:0000256" key="3">
    <source>
        <dbReference type="ARBA" id="ARBA00023295"/>
    </source>
</evidence>
<dbReference type="Proteomes" id="UP000215828">
    <property type="component" value="Unassembled WGS sequence"/>
</dbReference>
<dbReference type="Gene3D" id="2.30.30.40">
    <property type="entry name" value="SH3 Domains"/>
    <property type="match status" value="1"/>
</dbReference>
<dbReference type="Pfam" id="PF08460">
    <property type="entry name" value="SH3_5"/>
    <property type="match status" value="1"/>
</dbReference>
<dbReference type="InterPro" id="IPR017853">
    <property type="entry name" value="GH"/>
</dbReference>
<sequence length="300" mass="33696">MLKAVDVYSGSPRSFATQEGTDITIVKATQGTYYVNPECDKDYQAAKKAGKLLGIYHYAGGGDAVAEADCFYNNTKNYVGEAVPALDWESYQNSKFGKDLNWCRKFVDRYHELTGVWCLIYVQQSAIAQVANCAKDCGLWVAWYANMNWTSWTLPAANFNIAPWPTYTIWQFTGGDMDRNVVNTTREGWKKLAKPNVDVKVTAKPVITETKPRPEVKKWVDDLGDVWYSEKGTFVTGGAINLRYGARTSSKIIAQLPAGTEVKYDAYSRHGGYVWIRQPRSNGYGYLVCRAGNEPWGTFK</sequence>
<dbReference type="AlphaFoldDB" id="A0A256L9H7"/>
<dbReference type="InterPro" id="IPR018077">
    <property type="entry name" value="Glyco_hydro_fam25_subgr"/>
</dbReference>
<dbReference type="RefSeq" id="WP_094496191.1">
    <property type="nucleotide sequence ID" value="NZ_NGNV01000055.1"/>
</dbReference>
<dbReference type="EMBL" id="NGNX01000062">
    <property type="protein sequence ID" value="OYR90068.1"/>
    <property type="molecule type" value="Genomic_DNA"/>
</dbReference>
<dbReference type="GO" id="GO:0003796">
    <property type="term" value="F:lysozyme activity"/>
    <property type="evidence" value="ECO:0007669"/>
    <property type="project" value="InterPro"/>
</dbReference>
<evidence type="ECO:0000313" key="7">
    <source>
        <dbReference type="Proteomes" id="UP000215828"/>
    </source>
</evidence>
<name>A0A256L9H7_9LACO</name>
<feature type="domain" description="SH3b" evidence="4">
    <location>
        <begin position="230"/>
        <end position="295"/>
    </location>
</feature>
<evidence type="ECO:0000313" key="8">
    <source>
        <dbReference type="Proteomes" id="UP000216316"/>
    </source>
</evidence>
<comment type="similarity">
    <text evidence="1">Belongs to the glycosyl hydrolase 25 family.</text>
</comment>
<evidence type="ECO:0000259" key="4">
    <source>
        <dbReference type="SMART" id="SM00287"/>
    </source>
</evidence>
<accession>A0A256L9H7</accession>
<evidence type="ECO:0000313" key="6">
    <source>
        <dbReference type="EMBL" id="OYR90068.1"/>
    </source>
</evidence>
<dbReference type="SMART" id="SM00641">
    <property type="entry name" value="Glyco_25"/>
    <property type="match status" value="1"/>
</dbReference>
<dbReference type="SMART" id="SM00287">
    <property type="entry name" value="SH3b"/>
    <property type="match status" value="1"/>
</dbReference>
<dbReference type="GO" id="GO:0009253">
    <property type="term" value="P:peptidoglycan catabolic process"/>
    <property type="evidence" value="ECO:0007669"/>
    <property type="project" value="InterPro"/>
</dbReference>
<dbReference type="GO" id="GO:0016052">
    <property type="term" value="P:carbohydrate catabolic process"/>
    <property type="evidence" value="ECO:0007669"/>
    <property type="project" value="TreeGrafter"/>
</dbReference>
<dbReference type="Pfam" id="PF01183">
    <property type="entry name" value="Glyco_hydro_25"/>
    <property type="match status" value="1"/>
</dbReference>
<reference evidence="5 8" key="2">
    <citation type="submission" date="2017-05" db="EMBL/GenBank/DDBJ databases">
        <authorList>
            <person name="Lin X.B."/>
            <person name="Stothard P."/>
            <person name="Tasseva G."/>
            <person name="Walter J."/>
        </authorList>
    </citation>
    <scope>NUCLEOTIDE SEQUENCE [LARGE SCALE GENOMIC DNA]</scope>
    <source>
        <strain evidence="5 8">609u</strain>
    </source>
</reference>
<protein>
    <submittedName>
        <fullName evidence="6">Glycoside hydrolase family 25</fullName>
    </submittedName>
</protein>
<organism evidence="6 7">
    <name type="scientific">Lactobacillus taiwanensis</name>
    <dbReference type="NCBI Taxonomy" id="508451"/>
    <lineage>
        <taxon>Bacteria</taxon>
        <taxon>Bacillati</taxon>
        <taxon>Bacillota</taxon>
        <taxon>Bacilli</taxon>
        <taxon>Lactobacillales</taxon>
        <taxon>Lactobacillaceae</taxon>
        <taxon>Lactobacillus</taxon>
    </lineage>
</organism>
<dbReference type="Proteomes" id="UP000216316">
    <property type="component" value="Unassembled WGS sequence"/>
</dbReference>
<keyword evidence="8" id="KW-1185">Reference proteome</keyword>
<dbReference type="InterPro" id="IPR002053">
    <property type="entry name" value="Glyco_hydro_25"/>
</dbReference>
<reference evidence="7 8" key="3">
    <citation type="submission" date="2017-09" db="EMBL/GenBank/DDBJ databases">
        <title>Tripartite evolution among Lactobacillus johnsonii, Lactobacillus taiwanensis, Lactobacillus reuteri and their rodent host.</title>
        <authorList>
            <person name="Wang T."/>
            <person name="Knowles S."/>
            <person name="Cheng C."/>
        </authorList>
    </citation>
    <scope>NUCLEOTIDE SEQUENCE [LARGE SCALE GENOMIC DNA]</scope>
    <source>
        <strain evidence="6 7">609q</strain>
        <strain evidence="5 8">609u</strain>
    </source>
</reference>
<dbReference type="Gene3D" id="3.20.20.80">
    <property type="entry name" value="Glycosidases"/>
    <property type="match status" value="1"/>
</dbReference>
<keyword evidence="2 6" id="KW-0378">Hydrolase</keyword>
<proteinExistence type="inferred from homology"/>
<comment type="caution">
    <text evidence="6">The sequence shown here is derived from an EMBL/GenBank/DDBJ whole genome shotgun (WGS) entry which is preliminary data.</text>
</comment>
<dbReference type="InterPro" id="IPR003646">
    <property type="entry name" value="SH3-like_bac-type"/>
</dbReference>
<dbReference type="PROSITE" id="PS51904">
    <property type="entry name" value="GLYCOSYL_HYDROL_F25_2"/>
    <property type="match status" value="1"/>
</dbReference>
<dbReference type="PANTHER" id="PTHR34135:SF2">
    <property type="entry name" value="LYSOZYME"/>
    <property type="match status" value="1"/>
</dbReference>
<dbReference type="PANTHER" id="PTHR34135">
    <property type="entry name" value="LYSOZYME"/>
    <property type="match status" value="1"/>
</dbReference>
<evidence type="ECO:0000256" key="1">
    <source>
        <dbReference type="ARBA" id="ARBA00010646"/>
    </source>
</evidence>
<keyword evidence="3" id="KW-0326">Glycosidase</keyword>
<gene>
    <name evidence="5" type="ORF">CBF53_09440</name>
    <name evidence="6" type="ORF">CBF70_10500</name>
</gene>
<reference evidence="6 7" key="1">
    <citation type="submission" date="2017-04" db="EMBL/GenBank/DDBJ databases">
        <authorList>
            <person name="Afonso C.L."/>
            <person name="Miller P.J."/>
            <person name="Scott M.A."/>
            <person name="Spackman E."/>
            <person name="Goraichik I."/>
            <person name="Dimitrov K.M."/>
            <person name="Suarez D.L."/>
            <person name="Swayne D.E."/>
        </authorList>
    </citation>
    <scope>NUCLEOTIDE SEQUENCE [LARGE SCALE GENOMIC DNA]</scope>
    <source>
        <strain evidence="6 7">609q</strain>
    </source>
</reference>
<dbReference type="SUPFAM" id="SSF51445">
    <property type="entry name" value="(Trans)glycosidases"/>
    <property type="match status" value="1"/>
</dbReference>
<evidence type="ECO:0000256" key="2">
    <source>
        <dbReference type="ARBA" id="ARBA00022801"/>
    </source>
</evidence>
<evidence type="ECO:0000313" key="5">
    <source>
        <dbReference type="EMBL" id="OYR87196.1"/>
    </source>
</evidence>
<dbReference type="GO" id="GO:0016998">
    <property type="term" value="P:cell wall macromolecule catabolic process"/>
    <property type="evidence" value="ECO:0007669"/>
    <property type="project" value="InterPro"/>
</dbReference>
<dbReference type="EMBL" id="NGNV01000055">
    <property type="protein sequence ID" value="OYR87196.1"/>
    <property type="molecule type" value="Genomic_DNA"/>
</dbReference>